<evidence type="ECO:0000256" key="1">
    <source>
        <dbReference type="SAM" id="SignalP"/>
    </source>
</evidence>
<organism evidence="2 3">
    <name type="scientific">Sphingomonas longa</name>
    <dbReference type="NCBI Taxonomy" id="2778730"/>
    <lineage>
        <taxon>Bacteria</taxon>
        <taxon>Pseudomonadati</taxon>
        <taxon>Pseudomonadota</taxon>
        <taxon>Alphaproteobacteria</taxon>
        <taxon>Sphingomonadales</taxon>
        <taxon>Sphingomonadaceae</taxon>
        <taxon>Sphingomonas</taxon>
    </lineage>
</organism>
<keyword evidence="3" id="KW-1185">Reference proteome</keyword>
<dbReference type="RefSeq" id="WP_204193440.1">
    <property type="nucleotide sequence ID" value="NZ_JAFEMC010000001.1"/>
</dbReference>
<evidence type="ECO:0000313" key="3">
    <source>
        <dbReference type="Proteomes" id="UP000763641"/>
    </source>
</evidence>
<protein>
    <submittedName>
        <fullName evidence="2">Uncharacterized protein</fullName>
    </submittedName>
</protein>
<keyword evidence="1" id="KW-0732">Signal</keyword>
<dbReference type="Proteomes" id="UP000763641">
    <property type="component" value="Unassembled WGS sequence"/>
</dbReference>
<proteinExistence type="predicted"/>
<name>A0ABS2D4G4_9SPHN</name>
<sequence length="253" mass="26770">MFGRIVAVFFACAGLFTLAGPVAAQEKSAVRPGFVLKPGSARILLFRPRILVGAQSTGAMFEPNADWTEQARENLGKALAAAQTTLGNTVVVAPEAIGKAAARLAAYQALFATVADAVVEYQFFAGNRLPTKKRAGQFDWTLGPGVADLAKDTGCDYALFIGTEDQYGSTGRKIFQFVAAVARVPIVSGSHKGQAGLVDLRTGDLVWLNADMRMGGDVRDPAGASKRMMQLLEDFPGRSLDAAANAESRVATR</sequence>
<reference evidence="2 3" key="1">
    <citation type="submission" date="2020-12" db="EMBL/GenBank/DDBJ databases">
        <title>Sphingomonas sp.</title>
        <authorList>
            <person name="Kim M.K."/>
        </authorList>
    </citation>
    <scope>NUCLEOTIDE SEQUENCE [LARGE SCALE GENOMIC DNA]</scope>
    <source>
        <strain evidence="2 3">BT552</strain>
    </source>
</reference>
<gene>
    <name evidence="2" type="ORF">ILT43_01310</name>
</gene>
<feature type="signal peptide" evidence="1">
    <location>
        <begin position="1"/>
        <end position="24"/>
    </location>
</feature>
<evidence type="ECO:0000313" key="2">
    <source>
        <dbReference type="EMBL" id="MBM6574994.1"/>
    </source>
</evidence>
<comment type="caution">
    <text evidence="2">The sequence shown here is derived from an EMBL/GenBank/DDBJ whole genome shotgun (WGS) entry which is preliminary data.</text>
</comment>
<feature type="chain" id="PRO_5047367888" evidence="1">
    <location>
        <begin position="25"/>
        <end position="253"/>
    </location>
</feature>
<dbReference type="EMBL" id="JAFEMC010000001">
    <property type="protein sequence ID" value="MBM6574994.1"/>
    <property type="molecule type" value="Genomic_DNA"/>
</dbReference>
<accession>A0ABS2D4G4</accession>